<dbReference type="RefSeq" id="WP_186971066.1">
    <property type="nucleotide sequence ID" value="NZ_JACOOU010000008.1"/>
</dbReference>
<dbReference type="EMBL" id="JACOOU010000008">
    <property type="protein sequence ID" value="MBC5673925.1"/>
    <property type="molecule type" value="Genomic_DNA"/>
</dbReference>
<accession>A0ABR7FFD6</accession>
<evidence type="ECO:0000313" key="2">
    <source>
        <dbReference type="EMBL" id="MBC5673925.1"/>
    </source>
</evidence>
<reference evidence="2 3" key="1">
    <citation type="submission" date="2020-08" db="EMBL/GenBank/DDBJ databases">
        <title>Genome public.</title>
        <authorList>
            <person name="Liu C."/>
            <person name="Sun Q."/>
        </authorList>
    </citation>
    <scope>NUCLEOTIDE SEQUENCE [LARGE SCALE GENOMIC DNA]</scope>
    <source>
        <strain evidence="2 3">NSJ-34</strain>
    </source>
</reference>
<dbReference type="InterPro" id="IPR011053">
    <property type="entry name" value="Single_hybrid_motif"/>
</dbReference>
<comment type="caution">
    <text evidence="2">The sequence shown here is derived from an EMBL/GenBank/DDBJ whole genome shotgun (WGS) entry which is preliminary data.</text>
</comment>
<gene>
    <name evidence="2" type="ORF">H8S76_16880</name>
</gene>
<keyword evidence="3" id="KW-1185">Reference proteome</keyword>
<dbReference type="SUPFAM" id="SSF51230">
    <property type="entry name" value="Single hybrid motif"/>
    <property type="match status" value="1"/>
</dbReference>
<proteinExistence type="predicted"/>
<dbReference type="Proteomes" id="UP000654573">
    <property type="component" value="Unassembled WGS sequence"/>
</dbReference>
<name>A0ABR7FFD6_9FIRM</name>
<feature type="domain" description="Lipoyl-binding" evidence="1">
    <location>
        <begin position="82"/>
        <end position="142"/>
    </location>
</feature>
<dbReference type="Pfam" id="PF00364">
    <property type="entry name" value="Biotin_lipoyl"/>
    <property type="match status" value="1"/>
</dbReference>
<dbReference type="Gene3D" id="2.40.50.100">
    <property type="match status" value="1"/>
</dbReference>
<organism evidence="2 3">
    <name type="scientific">Blautia celeris</name>
    <dbReference type="NCBI Taxonomy" id="2763026"/>
    <lineage>
        <taxon>Bacteria</taxon>
        <taxon>Bacillati</taxon>
        <taxon>Bacillota</taxon>
        <taxon>Clostridia</taxon>
        <taxon>Lachnospirales</taxon>
        <taxon>Lachnospiraceae</taxon>
        <taxon>Blautia</taxon>
    </lineage>
</organism>
<dbReference type="InterPro" id="IPR000089">
    <property type="entry name" value="Biotin_lipoyl"/>
</dbReference>
<evidence type="ECO:0000259" key="1">
    <source>
        <dbReference type="Pfam" id="PF00364"/>
    </source>
</evidence>
<sequence length="143" mass="16056">MVSIAVIVCVIIYLKYKSSTHDRGGTAQQGPVPFSEPRPFAEPIPPVRMPAAPVVPVADRKIRPSRYVYDQQYFERHYAMLEGSVDEVPAKVGSEVKKGDIILKIRHQGIECDLRASAEGRVREINCKAGSSFRRDELLYVIQ</sequence>
<evidence type="ECO:0000313" key="3">
    <source>
        <dbReference type="Proteomes" id="UP000654573"/>
    </source>
</evidence>
<protein>
    <recommendedName>
        <fullName evidence="1">Lipoyl-binding domain-containing protein</fullName>
    </recommendedName>
</protein>